<name>A0A9D1ZSC9_9MICC</name>
<protein>
    <recommendedName>
        <fullName evidence="3">Nucleotidyltransferase</fullName>
    </recommendedName>
</protein>
<gene>
    <name evidence="1" type="ORF">H9821_07765</name>
</gene>
<evidence type="ECO:0000313" key="1">
    <source>
        <dbReference type="EMBL" id="HIY95541.1"/>
    </source>
</evidence>
<proteinExistence type="predicted"/>
<comment type="caution">
    <text evidence="1">The sequence shown here is derived from an EMBL/GenBank/DDBJ whole genome shotgun (WGS) entry which is preliminary data.</text>
</comment>
<reference evidence="1" key="2">
    <citation type="submission" date="2021-04" db="EMBL/GenBank/DDBJ databases">
        <authorList>
            <person name="Gilroy R."/>
        </authorList>
    </citation>
    <scope>NUCLEOTIDE SEQUENCE</scope>
    <source>
        <strain evidence="1">ChiHjej12B11-9195</strain>
    </source>
</reference>
<dbReference type="Proteomes" id="UP000824134">
    <property type="component" value="Unassembled WGS sequence"/>
</dbReference>
<sequence length="271" mass="30514">MMKTFKGSTSDDVFAFLEDKILEIDNLLGRHEYMIIGSYVRDIHLNRAGLKSPRGTQDLDVSVAVQDFPDFREKLDAFGSQRGVLTRRYLGGTPIDIIPFGPIARDGSFSHGDSRWELRGLAEAYKTAELLEIGDASVKIPRLQAMMGLKIIAWGERLLPTDCSDFRHLLRASTNLSLNQEKGSIWDSDVWENEDIIELCEGDPVLLAAYEAGQKLAGLFWGEALEQCLEVLADESEQEDFAMSALRDIKEEESRKTYKDAQKVFLRGMQS</sequence>
<evidence type="ECO:0008006" key="3">
    <source>
        <dbReference type="Google" id="ProtNLM"/>
    </source>
</evidence>
<reference evidence="1" key="1">
    <citation type="journal article" date="2021" name="PeerJ">
        <title>Extensive microbial diversity within the chicken gut microbiome revealed by metagenomics and culture.</title>
        <authorList>
            <person name="Gilroy R."/>
            <person name="Ravi A."/>
            <person name="Getino M."/>
            <person name="Pursley I."/>
            <person name="Horton D.L."/>
            <person name="Alikhan N.F."/>
            <person name="Baker D."/>
            <person name="Gharbi K."/>
            <person name="Hall N."/>
            <person name="Watson M."/>
            <person name="Adriaenssens E.M."/>
            <person name="Foster-Nyarko E."/>
            <person name="Jarju S."/>
            <person name="Secka A."/>
            <person name="Antonio M."/>
            <person name="Oren A."/>
            <person name="Chaudhuri R.R."/>
            <person name="La Ragione R."/>
            <person name="Hildebrand F."/>
            <person name="Pallen M.J."/>
        </authorList>
    </citation>
    <scope>NUCLEOTIDE SEQUENCE</scope>
    <source>
        <strain evidence="1">ChiHjej12B11-9195</strain>
    </source>
</reference>
<accession>A0A9D1ZSC9</accession>
<dbReference type="AlphaFoldDB" id="A0A9D1ZSC9"/>
<organism evidence="1 2">
    <name type="scientific">Candidatus Rothia avicola</name>
    <dbReference type="NCBI Taxonomy" id="2840478"/>
    <lineage>
        <taxon>Bacteria</taxon>
        <taxon>Bacillati</taxon>
        <taxon>Actinomycetota</taxon>
        <taxon>Actinomycetes</taxon>
        <taxon>Micrococcales</taxon>
        <taxon>Micrococcaceae</taxon>
        <taxon>Rothia</taxon>
    </lineage>
</organism>
<dbReference type="EMBL" id="DXCN01000059">
    <property type="protein sequence ID" value="HIY95541.1"/>
    <property type="molecule type" value="Genomic_DNA"/>
</dbReference>
<evidence type="ECO:0000313" key="2">
    <source>
        <dbReference type="Proteomes" id="UP000824134"/>
    </source>
</evidence>